<protein>
    <submittedName>
        <fullName evidence="1">Uncharacterized protein</fullName>
    </submittedName>
</protein>
<evidence type="ECO:0000313" key="2">
    <source>
        <dbReference type="Proteomes" id="UP000005408"/>
    </source>
</evidence>
<evidence type="ECO:0000313" key="1">
    <source>
        <dbReference type="EnsemblMetazoa" id="G10735.1:cds"/>
    </source>
</evidence>
<keyword evidence="2" id="KW-1185">Reference proteome</keyword>
<dbReference type="PANTHER" id="PTHR47027:SF20">
    <property type="entry name" value="REVERSE TRANSCRIPTASE-LIKE PROTEIN WITH RNA-DIRECTED DNA POLYMERASE DOMAIN"/>
    <property type="match status" value="1"/>
</dbReference>
<dbReference type="EnsemblMetazoa" id="G10735.1">
    <property type="protein sequence ID" value="G10735.1:cds"/>
    <property type="gene ID" value="G10735"/>
</dbReference>
<reference evidence="1" key="1">
    <citation type="submission" date="2022-08" db="UniProtKB">
        <authorList>
            <consortium name="EnsemblMetazoa"/>
        </authorList>
    </citation>
    <scope>IDENTIFICATION</scope>
    <source>
        <strain evidence="1">05x7-T-G4-1.051#20</strain>
    </source>
</reference>
<sequence length="499" mass="57432">MEFENHMKGVYRDLDTAAECDIRLFWKLVKKQKKRTSRTYPEIHGDDGANFKDPEGVAEAFAMYYEKIYTPSEDDTFDEHFRQFIESKYRHIEEECTKVSGNIPGGPITTDDLSPLVNNLKRRKFPGPDRITYEHIIFGGKKFRSKGNQLKEGSIWTLGDTPVPCSDSCTHLGIIINSKCSLSERIKSACRKGRNSFYALTDIGSPYLNPLTLASLYKSVVLPSVLYGCELWNNSTAADCQRLQVFQHSLCKSAQNLPSRTRSDMCESLLNILPISTEIDTRKLLFFGRLCRMSYQTLPKQIFLVRLFSYFEGLGKSQCGFIPDVSNLMNTYDLLTYLYQWVESFLSIQTILEKHFFSEHDPSNFWRAPKNCYEIRLWKLICKLVTDRPQRSLNVCHLCGAPFFNLAAHVACSCAITLGTRNNWWTDIINNFTIHLSAELCALPDDDLLLILLGRQPNTELDAYATETFRIKNFKLIQDTSAQYNQLMRRHHDVTNRVN</sequence>
<organism evidence="1 2">
    <name type="scientific">Magallana gigas</name>
    <name type="common">Pacific oyster</name>
    <name type="synonym">Crassostrea gigas</name>
    <dbReference type="NCBI Taxonomy" id="29159"/>
    <lineage>
        <taxon>Eukaryota</taxon>
        <taxon>Metazoa</taxon>
        <taxon>Spiralia</taxon>
        <taxon>Lophotrochozoa</taxon>
        <taxon>Mollusca</taxon>
        <taxon>Bivalvia</taxon>
        <taxon>Autobranchia</taxon>
        <taxon>Pteriomorphia</taxon>
        <taxon>Ostreida</taxon>
        <taxon>Ostreoidea</taxon>
        <taxon>Ostreidae</taxon>
        <taxon>Magallana</taxon>
    </lineage>
</organism>
<dbReference type="Proteomes" id="UP000005408">
    <property type="component" value="Unassembled WGS sequence"/>
</dbReference>
<name>A0A8W8HS05_MAGGI</name>
<dbReference type="PANTHER" id="PTHR47027">
    <property type="entry name" value="REVERSE TRANSCRIPTASE DOMAIN-CONTAINING PROTEIN"/>
    <property type="match status" value="1"/>
</dbReference>
<dbReference type="AlphaFoldDB" id="A0A8W8HS05"/>
<proteinExistence type="predicted"/>
<accession>A0A8W8HS05</accession>